<feature type="region of interest" description="Disordered" evidence="1">
    <location>
        <begin position="1"/>
        <end position="27"/>
    </location>
</feature>
<protein>
    <submittedName>
        <fullName evidence="2">Uncharacterized protein</fullName>
    </submittedName>
</protein>
<dbReference type="Proteomes" id="UP001180020">
    <property type="component" value="Unassembled WGS sequence"/>
</dbReference>
<reference evidence="2" key="1">
    <citation type="journal article" date="2023" name="Nat. Commun.">
        <title>Diploid and tetraploid genomes of Acorus and the evolution of monocots.</title>
        <authorList>
            <person name="Ma L."/>
            <person name="Liu K.W."/>
            <person name="Li Z."/>
            <person name="Hsiao Y.Y."/>
            <person name="Qi Y."/>
            <person name="Fu T."/>
            <person name="Tang G.D."/>
            <person name="Zhang D."/>
            <person name="Sun W.H."/>
            <person name="Liu D.K."/>
            <person name="Li Y."/>
            <person name="Chen G.Z."/>
            <person name="Liu X.D."/>
            <person name="Liao X.Y."/>
            <person name="Jiang Y.T."/>
            <person name="Yu X."/>
            <person name="Hao Y."/>
            <person name="Huang J."/>
            <person name="Zhao X.W."/>
            <person name="Ke S."/>
            <person name="Chen Y.Y."/>
            <person name="Wu W.L."/>
            <person name="Hsu J.L."/>
            <person name="Lin Y.F."/>
            <person name="Huang M.D."/>
            <person name="Li C.Y."/>
            <person name="Huang L."/>
            <person name="Wang Z.W."/>
            <person name="Zhao X."/>
            <person name="Zhong W.Y."/>
            <person name="Peng D.H."/>
            <person name="Ahmad S."/>
            <person name="Lan S."/>
            <person name="Zhang J.S."/>
            <person name="Tsai W.C."/>
            <person name="Van de Peer Y."/>
            <person name="Liu Z.J."/>
        </authorList>
    </citation>
    <scope>NUCLEOTIDE SEQUENCE</scope>
    <source>
        <strain evidence="2">CP</strain>
    </source>
</reference>
<name>A0AAV9E9V0_ACOCL</name>
<sequence>MTLGERGGKGTVALREGDNGRRGRPGKVAVERERTAALLCHPLSTVAIHLVAPPPPPFFILISPPQKNKVKAPSIVFMT</sequence>
<comment type="caution">
    <text evidence="2">The sequence shown here is derived from an EMBL/GenBank/DDBJ whole genome shotgun (WGS) entry which is preliminary data.</text>
</comment>
<evidence type="ECO:0000313" key="3">
    <source>
        <dbReference type="Proteomes" id="UP001180020"/>
    </source>
</evidence>
<gene>
    <name evidence="2" type="ORF">QJS10_CPA08g01123</name>
</gene>
<keyword evidence="3" id="KW-1185">Reference proteome</keyword>
<dbReference type="AlphaFoldDB" id="A0AAV9E9V0"/>
<evidence type="ECO:0000313" key="2">
    <source>
        <dbReference type="EMBL" id="KAK1309976.1"/>
    </source>
</evidence>
<dbReference type="EMBL" id="JAUJYO010000008">
    <property type="protein sequence ID" value="KAK1309976.1"/>
    <property type="molecule type" value="Genomic_DNA"/>
</dbReference>
<evidence type="ECO:0000256" key="1">
    <source>
        <dbReference type="SAM" id="MobiDB-lite"/>
    </source>
</evidence>
<proteinExistence type="predicted"/>
<organism evidence="2 3">
    <name type="scientific">Acorus calamus</name>
    <name type="common">Sweet flag</name>
    <dbReference type="NCBI Taxonomy" id="4465"/>
    <lineage>
        <taxon>Eukaryota</taxon>
        <taxon>Viridiplantae</taxon>
        <taxon>Streptophyta</taxon>
        <taxon>Embryophyta</taxon>
        <taxon>Tracheophyta</taxon>
        <taxon>Spermatophyta</taxon>
        <taxon>Magnoliopsida</taxon>
        <taxon>Liliopsida</taxon>
        <taxon>Acoraceae</taxon>
        <taxon>Acorus</taxon>
    </lineage>
</organism>
<reference evidence="2" key="2">
    <citation type="submission" date="2023-06" db="EMBL/GenBank/DDBJ databases">
        <authorList>
            <person name="Ma L."/>
            <person name="Liu K.-W."/>
            <person name="Li Z."/>
            <person name="Hsiao Y.-Y."/>
            <person name="Qi Y."/>
            <person name="Fu T."/>
            <person name="Tang G."/>
            <person name="Zhang D."/>
            <person name="Sun W.-H."/>
            <person name="Liu D.-K."/>
            <person name="Li Y."/>
            <person name="Chen G.-Z."/>
            <person name="Liu X.-D."/>
            <person name="Liao X.-Y."/>
            <person name="Jiang Y.-T."/>
            <person name="Yu X."/>
            <person name="Hao Y."/>
            <person name="Huang J."/>
            <person name="Zhao X.-W."/>
            <person name="Ke S."/>
            <person name="Chen Y.-Y."/>
            <person name="Wu W.-L."/>
            <person name="Hsu J.-L."/>
            <person name="Lin Y.-F."/>
            <person name="Huang M.-D."/>
            <person name="Li C.-Y."/>
            <person name="Huang L."/>
            <person name="Wang Z.-W."/>
            <person name="Zhao X."/>
            <person name="Zhong W.-Y."/>
            <person name="Peng D.-H."/>
            <person name="Ahmad S."/>
            <person name="Lan S."/>
            <person name="Zhang J.-S."/>
            <person name="Tsai W.-C."/>
            <person name="Van De Peer Y."/>
            <person name="Liu Z.-J."/>
        </authorList>
    </citation>
    <scope>NUCLEOTIDE SEQUENCE</scope>
    <source>
        <strain evidence="2">CP</strain>
        <tissue evidence="2">Leaves</tissue>
    </source>
</reference>
<accession>A0AAV9E9V0</accession>